<protein>
    <submittedName>
        <fullName evidence="2">Alkyl hydroperoxide reductase AhpD</fullName>
    </submittedName>
</protein>
<accession>A0A9W6VEL8</accession>
<organism evidence="2 3">
    <name type="scientific">Amycolatopsis taiwanensis</name>
    <dbReference type="NCBI Taxonomy" id="342230"/>
    <lineage>
        <taxon>Bacteria</taxon>
        <taxon>Bacillati</taxon>
        <taxon>Actinomycetota</taxon>
        <taxon>Actinomycetes</taxon>
        <taxon>Pseudonocardiales</taxon>
        <taxon>Pseudonocardiaceae</taxon>
        <taxon>Amycolatopsis</taxon>
    </lineage>
</organism>
<dbReference type="Gene3D" id="1.20.1290.10">
    <property type="entry name" value="AhpD-like"/>
    <property type="match status" value="1"/>
</dbReference>
<dbReference type="PANTHER" id="PTHR34846">
    <property type="entry name" value="4-CARBOXYMUCONOLACTONE DECARBOXYLASE FAMILY PROTEIN (AFU_ORTHOLOGUE AFUA_6G11590)"/>
    <property type="match status" value="1"/>
</dbReference>
<dbReference type="EMBL" id="BSTI01000005">
    <property type="protein sequence ID" value="GLY65900.1"/>
    <property type="molecule type" value="Genomic_DNA"/>
</dbReference>
<feature type="domain" description="Carboxymuconolactone decarboxylase-like" evidence="1">
    <location>
        <begin position="28"/>
        <end position="101"/>
    </location>
</feature>
<keyword evidence="3" id="KW-1185">Reference proteome</keyword>
<dbReference type="InterPro" id="IPR004675">
    <property type="entry name" value="AhpD_core"/>
</dbReference>
<dbReference type="PANTHER" id="PTHR34846:SF10">
    <property type="entry name" value="CYTOPLASMIC PROTEIN"/>
    <property type="match status" value="1"/>
</dbReference>
<gene>
    <name evidence="2" type="primary">pcaC</name>
    <name evidence="2" type="ORF">Atai01_25190</name>
</gene>
<evidence type="ECO:0000313" key="3">
    <source>
        <dbReference type="Proteomes" id="UP001165136"/>
    </source>
</evidence>
<name>A0A9W6VEL8_9PSEU</name>
<dbReference type="NCBIfam" id="TIGR00778">
    <property type="entry name" value="ahpD_dom"/>
    <property type="match status" value="1"/>
</dbReference>
<evidence type="ECO:0000313" key="2">
    <source>
        <dbReference type="EMBL" id="GLY65900.1"/>
    </source>
</evidence>
<dbReference type="Proteomes" id="UP001165136">
    <property type="component" value="Unassembled WGS sequence"/>
</dbReference>
<dbReference type="SUPFAM" id="SSF69118">
    <property type="entry name" value="AhpD-like"/>
    <property type="match status" value="1"/>
</dbReference>
<proteinExistence type="predicted"/>
<dbReference type="AlphaFoldDB" id="A0A9W6VEL8"/>
<reference evidence="2" key="1">
    <citation type="submission" date="2023-03" db="EMBL/GenBank/DDBJ databases">
        <title>Amycolatopsis taiwanensis NBRC 103393.</title>
        <authorList>
            <person name="Ichikawa N."/>
            <person name="Sato H."/>
            <person name="Tonouchi N."/>
        </authorList>
    </citation>
    <scope>NUCLEOTIDE SEQUENCE</scope>
    <source>
        <strain evidence="2">NBRC 103393</strain>
    </source>
</reference>
<dbReference type="InterPro" id="IPR003779">
    <property type="entry name" value="CMD-like"/>
</dbReference>
<sequence>MDLVSKRIRLGTVMPEQHKRLVELHHSVQKAAADAGLDPLLIELVKNRVSQINGCAFCLDMHVREARQLGETDRRIYLLPVWRESPDYSEQERAALALAEAITGIATTQDVPDDVYDEATRVFTEQQYGVIVWAATVMNAFNRLNVTSRTPVPTLK</sequence>
<dbReference type="InterPro" id="IPR029032">
    <property type="entry name" value="AhpD-like"/>
</dbReference>
<dbReference type="GO" id="GO:0051920">
    <property type="term" value="F:peroxiredoxin activity"/>
    <property type="evidence" value="ECO:0007669"/>
    <property type="project" value="InterPro"/>
</dbReference>
<comment type="caution">
    <text evidence="2">The sequence shown here is derived from an EMBL/GenBank/DDBJ whole genome shotgun (WGS) entry which is preliminary data.</text>
</comment>
<evidence type="ECO:0000259" key="1">
    <source>
        <dbReference type="Pfam" id="PF02627"/>
    </source>
</evidence>
<dbReference type="Pfam" id="PF02627">
    <property type="entry name" value="CMD"/>
    <property type="match status" value="1"/>
</dbReference>